<evidence type="ECO:0000313" key="1">
    <source>
        <dbReference type="EMBL" id="KAG8007057.1"/>
    </source>
</evidence>
<dbReference type="Proteomes" id="UP000805704">
    <property type="component" value="Chromosome 20"/>
</dbReference>
<organism evidence="1 2">
    <name type="scientific">Nibea albiflora</name>
    <name type="common">Yellow drum</name>
    <name type="synonym">Corvina albiflora</name>
    <dbReference type="NCBI Taxonomy" id="240163"/>
    <lineage>
        <taxon>Eukaryota</taxon>
        <taxon>Metazoa</taxon>
        <taxon>Chordata</taxon>
        <taxon>Craniata</taxon>
        <taxon>Vertebrata</taxon>
        <taxon>Euteleostomi</taxon>
        <taxon>Actinopterygii</taxon>
        <taxon>Neopterygii</taxon>
        <taxon>Teleostei</taxon>
        <taxon>Neoteleostei</taxon>
        <taxon>Acanthomorphata</taxon>
        <taxon>Eupercaria</taxon>
        <taxon>Sciaenidae</taxon>
        <taxon>Nibea</taxon>
    </lineage>
</organism>
<accession>A0ACB7EXT2</accession>
<comment type="caution">
    <text evidence="1">The sequence shown here is derived from an EMBL/GenBank/DDBJ whole genome shotgun (WGS) entry which is preliminary data.</text>
</comment>
<evidence type="ECO:0000313" key="2">
    <source>
        <dbReference type="Proteomes" id="UP000805704"/>
    </source>
</evidence>
<dbReference type="EMBL" id="CM024808">
    <property type="protein sequence ID" value="KAG8007057.1"/>
    <property type="molecule type" value="Genomic_DNA"/>
</dbReference>
<keyword evidence="2" id="KW-1185">Reference proteome</keyword>
<reference evidence="1" key="1">
    <citation type="submission" date="2020-04" db="EMBL/GenBank/DDBJ databases">
        <title>A chromosome-scale assembly and high-density genetic map of the yellow drum (Nibea albiflora) genome.</title>
        <authorList>
            <person name="Xu D."/>
            <person name="Zhang W."/>
            <person name="Chen R."/>
            <person name="Tan P."/>
            <person name="Wang L."/>
            <person name="Song H."/>
            <person name="Tian L."/>
            <person name="Zhu Q."/>
            <person name="Wang B."/>
        </authorList>
    </citation>
    <scope>NUCLEOTIDE SEQUENCE</scope>
    <source>
        <strain evidence="1">ZJHYS-2018</strain>
    </source>
</reference>
<sequence>MQGASTTSSLLLLILPSLLFFSHFPSMVNGDCWLIEGDKGYVWLAICSQNQPPYETIPQHINNTVHDLRLNENKLKAVLFSSMYRFTNLTDLNLTKNEISYIEDGAFAGQANLQVLQLGYNKLTNLTEGMMRGLGRMQCLFLQHNLIEVIGSNAFWECPSLSSIDLSSNKLARIDPSTFTVLTRLMVCELAANPFHCGCDLYSFLTWLESFNNVTHTYDRLQCETPQEMFGYPLLIAAGHAGRNAKNILYHRCRDGVMIPGLTSLPPDLDGPSGIGPEIFGGVGPYYQPTTSSSSTEHSFIPTIKLQHVSLSSASILVQIPRPYSKMYILTQYNHTYVSDVMNLKNKKEMITLNKLKPHTNYTFCVASIRNSQRYNHTCLEFATRAQNQDDILPTPSTTTHYIMTIVGCLFGMLIVLGFVYYCLRKKRMHDEKKKSICVKKTILEMRYGPEVAAAVANDPSAVHKLQEQSREHHQYQHHHGGKLPMSTSSSLGMLHSANTSSSRLSSIPQVEKMATAFSEALASSKGNYMDIRTGGAGMERMGDGGHGGMRGADLRDDETDIGDDSDDDGHGSASEISTIAMEVDKVNQIINNCIDALKLDAAAVAASGASTNTTVSSNPTSPPPTSTSSLTRGLIPLSQGLTEACQVIAPNKIPPPPPLPALNAPLSERPGISGGGFVVSPPYRPPPPATAVRPIQRQMSADAAVVIVNAVKKQCSTTSCGSMGRDRERGGARVYSLDVPEPRSPDACNQQQQQYPDRASPVGCGEPLERLPLVGSGSCGGGGGGGCDSGGVGAQHQDSQKSHHYHQQQQIQQQQQQQQQQQLEVQQDYHCSEHRHSVPALYYEGSHQGSPAQRVSFLKPLTRSRRDAASYSQLSPARHHSSYSGYSSSPEYSSESSLRIWERFRPYRKGQRDEACYVTAGNALRKKVQFAKGEDLHDILDYWKVRHFELPCFYGQTQHRLQMGQFAFLSAASLVYPLRSEWEAGIHMWRTFADRNQSGTSSLTVFSVALPDPRFGPVSLRDRSQRSVAWHYPACYQVEKARTERAWSDRAGTYTPAPGGPFSALTPSMWPQDILAKYHQKDSSEQPELQYDEFGFKVDTEDGGKTRSWLGTEGSPQREDPQQRLRWQAHLEFTHNHTVGDLTWELIDSVLPRSERLRSLVLGGIPHSMRPQLWMRLSGALQKKRTSEISYREIIKNSSNDDTTTAKQIEKDLLRTMPTNACFSSLTSVGVPRLRRILRGLAWLYPDIGYCQGTGMVVSCLLLFLEEEDVLWMMCALIEDLLPPSYFSSTLLGVQTDQRVLRQLIVQYLPALDRLLQEHDIELSLITLHWFLTSFASVVDIRLLLRIWDLLFYQGSLVLFQVTLGMLKIKEEELVSSENSASIFNTLSDLPSQLRDGPAVLGEAMRLAGALSQETLEAHRHKHLAYILNEQTQLNNGNNATLNTNLNKVVRRQSLRRKSTLSSLLFGEDEADALKSKNIKQTELVAALREAIARTADHFHCLDPRHSSTDLTPDYSMESHQRDHENFLVVSRNRRRRAKALLDFERHDDDELGFRKNDIITIISQKDEHCWVGELNGLRGWFPAKFVEILDERSKEYSLAGDDSVTEAVTDLARGTLCPALKAIFQHGLKKPSILGGPCHPWLFIEEAASREVERDFNSVYSRLVLCKTYRLDEDGKVLTPEELLYRAVQSVNMSHDTAHAQMDIKFRSLVCVGLNEQVLHLWLEVLCSSMAAVEKWYHPWSFLRSPGWVQIKCELRVLSKFAFSLSQDCELPDKKEEKEQRPLKEGVQDMLVKHHLFSWDIDG</sequence>
<protein>
    <submittedName>
        <fullName evidence="1">Small G protein signaling modulator 3</fullName>
    </submittedName>
</protein>
<gene>
    <name evidence="1" type="primary">SGSM3</name>
    <name evidence="1" type="ORF">GBF38_023188</name>
</gene>
<proteinExistence type="predicted"/>
<name>A0ACB7EXT2_NIBAL</name>